<name>A0A7W2QKK1_PSEPU</name>
<keyword evidence="2" id="KW-0560">Oxidoreductase</keyword>
<dbReference type="Proteomes" id="UP000553948">
    <property type="component" value="Unassembled WGS sequence"/>
</dbReference>
<dbReference type="RefSeq" id="WP_176515137.1">
    <property type="nucleotide sequence ID" value="NZ_CP060529.1"/>
</dbReference>
<dbReference type="PANTHER" id="PTHR43976">
    <property type="entry name" value="SHORT CHAIN DEHYDROGENASE"/>
    <property type="match status" value="1"/>
</dbReference>
<protein>
    <submittedName>
        <fullName evidence="4">SDR family NAD(P)-dependent oxidoreductase</fullName>
    </submittedName>
</protein>
<gene>
    <name evidence="4" type="ORF">H4C47_19910</name>
</gene>
<dbReference type="SUPFAM" id="SSF51735">
    <property type="entry name" value="NAD(P)-binding Rossmann-fold domains"/>
    <property type="match status" value="1"/>
</dbReference>
<sequence>MSSLQKKWFITGASGGLGLELTKAALAAGHTVVAAVRRPQALSQLRDQYGQHLILEQLDLTDVPAIQVVAARHTDVDFVVNNAGGAVIGAMEEFSDAEIQQQLNLNLVAPIYVTRAFLPALRARKSGRILYVTSVGGRVGFASGSMYHAAKFGLEGFAEAVAQEVEGFGIKTLIIEPGSIKTNFQANIQWTQESEVYRDSAVGAVRRYIEEMGAENTAGDPVKMAAAIFALAQQAEPPLRTALGVDVFATLQKSYAESLRALEAQKELALSVAIEGKSGFVPS</sequence>
<dbReference type="InterPro" id="IPR002347">
    <property type="entry name" value="SDR_fam"/>
</dbReference>
<accession>A0A7W2QKK1</accession>
<reference evidence="4 5" key="1">
    <citation type="submission" date="2020-07" db="EMBL/GenBank/DDBJ databases">
        <title>Diversity of carbapenemase encoding genes among Pseudomonas putida group clinical isolates in a tertiary Brazilian hospital.</title>
        <authorList>
            <person name="Alberto-Lei F."/>
            <person name="Nodari C.S."/>
            <person name="Streling A.P."/>
            <person name="Paulino J.T."/>
            <person name="Bessa-Neto F.O."/>
            <person name="Cayo R."/>
            <person name="Gales A.C."/>
        </authorList>
    </citation>
    <scope>NUCLEOTIDE SEQUENCE [LARGE SCALE GENOMIC DNA]</scope>
    <source>
        <strain evidence="4 5">12464</strain>
    </source>
</reference>
<evidence type="ECO:0000256" key="1">
    <source>
        <dbReference type="ARBA" id="ARBA00006484"/>
    </source>
</evidence>
<evidence type="ECO:0000313" key="5">
    <source>
        <dbReference type="Proteomes" id="UP000553948"/>
    </source>
</evidence>
<comment type="caution">
    <text evidence="4">The sequence shown here is derived from an EMBL/GenBank/DDBJ whole genome shotgun (WGS) entry which is preliminary data.</text>
</comment>
<dbReference type="GO" id="GO:0016491">
    <property type="term" value="F:oxidoreductase activity"/>
    <property type="evidence" value="ECO:0007669"/>
    <property type="project" value="UniProtKB-KW"/>
</dbReference>
<dbReference type="InterPro" id="IPR051911">
    <property type="entry name" value="SDR_oxidoreductase"/>
</dbReference>
<dbReference type="Gene3D" id="3.40.50.720">
    <property type="entry name" value="NAD(P)-binding Rossmann-like Domain"/>
    <property type="match status" value="1"/>
</dbReference>
<dbReference type="PANTHER" id="PTHR43976:SF16">
    <property type="entry name" value="SHORT-CHAIN DEHYDROGENASE_REDUCTASE FAMILY PROTEIN"/>
    <property type="match status" value="1"/>
</dbReference>
<dbReference type="PRINTS" id="PR00080">
    <property type="entry name" value="SDRFAMILY"/>
</dbReference>
<dbReference type="AlphaFoldDB" id="A0A7W2QKK1"/>
<evidence type="ECO:0000256" key="2">
    <source>
        <dbReference type="ARBA" id="ARBA00023002"/>
    </source>
</evidence>
<dbReference type="PRINTS" id="PR00081">
    <property type="entry name" value="GDHRDH"/>
</dbReference>
<dbReference type="InterPro" id="IPR036291">
    <property type="entry name" value="NAD(P)-bd_dom_sf"/>
</dbReference>
<proteinExistence type="inferred from homology"/>
<comment type="similarity">
    <text evidence="1 3">Belongs to the short-chain dehydrogenases/reductases (SDR) family.</text>
</comment>
<dbReference type="CDD" id="cd05374">
    <property type="entry name" value="17beta-HSD-like_SDR_c"/>
    <property type="match status" value="1"/>
</dbReference>
<dbReference type="Pfam" id="PF00106">
    <property type="entry name" value="adh_short"/>
    <property type="match status" value="1"/>
</dbReference>
<evidence type="ECO:0000256" key="3">
    <source>
        <dbReference type="RuleBase" id="RU000363"/>
    </source>
</evidence>
<dbReference type="EMBL" id="JACGDG010000018">
    <property type="protein sequence ID" value="MBA6117987.1"/>
    <property type="molecule type" value="Genomic_DNA"/>
</dbReference>
<organism evidence="4 5">
    <name type="scientific">Pseudomonas putida</name>
    <name type="common">Arthrobacter siderocapsulatus</name>
    <dbReference type="NCBI Taxonomy" id="303"/>
    <lineage>
        <taxon>Bacteria</taxon>
        <taxon>Pseudomonadati</taxon>
        <taxon>Pseudomonadota</taxon>
        <taxon>Gammaproteobacteria</taxon>
        <taxon>Pseudomonadales</taxon>
        <taxon>Pseudomonadaceae</taxon>
        <taxon>Pseudomonas</taxon>
    </lineage>
</organism>
<evidence type="ECO:0000313" key="4">
    <source>
        <dbReference type="EMBL" id="MBA6117987.1"/>
    </source>
</evidence>